<protein>
    <submittedName>
        <fullName evidence="2">Ketosteroid isomerase</fullName>
    </submittedName>
</protein>
<dbReference type="Gene3D" id="3.10.450.50">
    <property type="match status" value="1"/>
</dbReference>
<proteinExistence type="predicted"/>
<dbReference type="GO" id="GO:0016853">
    <property type="term" value="F:isomerase activity"/>
    <property type="evidence" value="ECO:0007669"/>
    <property type="project" value="UniProtKB-KW"/>
</dbReference>
<reference evidence="2 3" key="1">
    <citation type="submission" date="2016-10" db="EMBL/GenBank/DDBJ databases">
        <title>Comparative genome analysis of multiple Pseudomonas spp. focuses on biocontrol and plant growth promoting traits.</title>
        <authorList>
            <person name="Tao X.-Y."/>
            <person name="Taylor C.G."/>
        </authorList>
    </citation>
    <scope>NUCLEOTIDE SEQUENCE [LARGE SCALE GENOMIC DNA]</scope>
    <source>
        <strain evidence="2 3">37D10</strain>
    </source>
</reference>
<dbReference type="EMBL" id="MOBI01000032">
    <property type="protein sequence ID" value="ROM90388.1"/>
    <property type="molecule type" value="Genomic_DNA"/>
</dbReference>
<evidence type="ECO:0000313" key="2">
    <source>
        <dbReference type="EMBL" id="ROM90388.1"/>
    </source>
</evidence>
<organism evidence="2 3">
    <name type="scientific">Pseudomonas brassicacearum</name>
    <dbReference type="NCBI Taxonomy" id="930166"/>
    <lineage>
        <taxon>Bacteria</taxon>
        <taxon>Pseudomonadati</taxon>
        <taxon>Pseudomonadota</taxon>
        <taxon>Gammaproteobacteria</taxon>
        <taxon>Pseudomonadales</taxon>
        <taxon>Pseudomonadaceae</taxon>
        <taxon>Pseudomonas</taxon>
    </lineage>
</organism>
<dbReference type="InterPro" id="IPR037401">
    <property type="entry name" value="SnoaL-like"/>
</dbReference>
<evidence type="ECO:0000259" key="1">
    <source>
        <dbReference type="Pfam" id="PF12680"/>
    </source>
</evidence>
<accession>A0A423GJJ8</accession>
<dbReference type="RefSeq" id="WP_076027884.1">
    <property type="nucleotide sequence ID" value="NZ_MOBI01000032.1"/>
</dbReference>
<dbReference type="InterPro" id="IPR032710">
    <property type="entry name" value="NTF2-like_dom_sf"/>
</dbReference>
<sequence length="155" mass="16689">MTDAKTLLLDLLAATPDGKKCAELFAEDGVLELPFLHSLGIPSRHQGREAIAKFYDFVGSTLYPGFGFKPENVTVLIDTKDQVYAEYLTDARAAATGRLIHHLFAGRLVAENGKIKLLRESLNTVAAAQALNTNGVADLASPEAEIFSVPPGYKS</sequence>
<dbReference type="AlphaFoldDB" id="A0A423GJJ8"/>
<dbReference type="Pfam" id="PF12680">
    <property type="entry name" value="SnoaL_2"/>
    <property type="match status" value="1"/>
</dbReference>
<keyword evidence="2" id="KW-0413">Isomerase</keyword>
<name>A0A423GJJ8_9PSED</name>
<dbReference type="Proteomes" id="UP000284684">
    <property type="component" value="Unassembled WGS sequence"/>
</dbReference>
<evidence type="ECO:0000313" key="3">
    <source>
        <dbReference type="Proteomes" id="UP000284684"/>
    </source>
</evidence>
<dbReference type="SUPFAM" id="SSF54427">
    <property type="entry name" value="NTF2-like"/>
    <property type="match status" value="1"/>
</dbReference>
<feature type="domain" description="SnoaL-like" evidence="1">
    <location>
        <begin position="15"/>
        <end position="116"/>
    </location>
</feature>
<gene>
    <name evidence="2" type="ORF">BK658_26340</name>
</gene>
<comment type="caution">
    <text evidence="2">The sequence shown here is derived from an EMBL/GenBank/DDBJ whole genome shotgun (WGS) entry which is preliminary data.</text>
</comment>